<feature type="binding site" evidence="5">
    <location>
        <position position="267"/>
    </location>
    <ligand>
        <name>Ca(2+)</name>
        <dbReference type="ChEBI" id="CHEBI:29108"/>
    </ligand>
</feature>
<dbReference type="STRING" id="545619.SAMN04489860_1758"/>
<evidence type="ECO:0000256" key="3">
    <source>
        <dbReference type="ARBA" id="ARBA00023145"/>
    </source>
</evidence>
<comment type="similarity">
    <text evidence="1">Belongs to the peptidase S45 family.</text>
</comment>
<reference evidence="6 7" key="1">
    <citation type="submission" date="2016-10" db="EMBL/GenBank/DDBJ databases">
        <authorList>
            <person name="de Groot N.N."/>
        </authorList>
    </citation>
    <scope>NUCLEOTIDE SEQUENCE [LARGE SCALE GENOMIC DNA]</scope>
    <source>
        <strain evidence="6 7">DSM 22126</strain>
    </source>
</reference>
<protein>
    <submittedName>
        <fullName evidence="6">Penicillin amidase</fullName>
    </submittedName>
</protein>
<dbReference type="InterPro" id="IPR043147">
    <property type="entry name" value="Penicillin_amidase_A-knob"/>
</dbReference>
<keyword evidence="5" id="KW-0106">Calcium</keyword>
<dbReference type="InterPro" id="IPR043146">
    <property type="entry name" value="Penicillin_amidase_N_B-knob"/>
</dbReference>
<dbReference type="InterPro" id="IPR014395">
    <property type="entry name" value="Pen/GL7ACA/AHL_acylase"/>
</dbReference>
<accession>A0A1H1SYV9</accession>
<keyword evidence="7" id="KW-1185">Reference proteome</keyword>
<keyword evidence="3" id="KW-0865">Zymogen</keyword>
<feature type="active site" description="Nucleophile" evidence="4">
    <location>
        <position position="191"/>
    </location>
</feature>
<dbReference type="Proteomes" id="UP000185663">
    <property type="component" value="Chromosome I"/>
</dbReference>
<gene>
    <name evidence="6" type="ORF">SAMN04489860_1758</name>
</gene>
<dbReference type="GO" id="GO:0017000">
    <property type="term" value="P:antibiotic biosynthetic process"/>
    <property type="evidence" value="ECO:0007669"/>
    <property type="project" value="InterPro"/>
</dbReference>
<proteinExistence type="inferred from homology"/>
<feature type="binding site" evidence="5">
    <location>
        <position position="266"/>
    </location>
    <ligand>
        <name>Ca(2+)</name>
        <dbReference type="ChEBI" id="CHEBI:29108"/>
    </ligand>
</feature>
<evidence type="ECO:0000256" key="4">
    <source>
        <dbReference type="PIRSR" id="PIRSR001227-1"/>
    </source>
</evidence>
<dbReference type="Gene3D" id="1.10.1400.10">
    <property type="match status" value="1"/>
</dbReference>
<dbReference type="InterPro" id="IPR002692">
    <property type="entry name" value="S45"/>
</dbReference>
<dbReference type="PIRSF" id="PIRSF001227">
    <property type="entry name" value="Pen_acylase"/>
    <property type="match status" value="1"/>
</dbReference>
<evidence type="ECO:0000256" key="5">
    <source>
        <dbReference type="PIRSR" id="PIRSR001227-2"/>
    </source>
</evidence>
<dbReference type="OrthoDB" id="9759796at2"/>
<dbReference type="GO" id="GO:0046872">
    <property type="term" value="F:metal ion binding"/>
    <property type="evidence" value="ECO:0007669"/>
    <property type="project" value="UniProtKB-KW"/>
</dbReference>
<dbReference type="InterPro" id="IPR023343">
    <property type="entry name" value="Penicillin_amidase_dom1"/>
</dbReference>
<evidence type="ECO:0000256" key="1">
    <source>
        <dbReference type="ARBA" id="ARBA00006586"/>
    </source>
</evidence>
<keyword evidence="2" id="KW-0378">Hydrolase</keyword>
<evidence type="ECO:0000256" key="2">
    <source>
        <dbReference type="ARBA" id="ARBA00022801"/>
    </source>
</evidence>
<dbReference type="Gene3D" id="1.10.439.10">
    <property type="entry name" value="Penicillin Amidohydrolase, domain 1"/>
    <property type="match status" value="1"/>
</dbReference>
<sequence length="711" mass="77456">MSGPAPASAEWRLRRDSLGIPHLWAPDELTLARAQGYVTARDRGWQLDTDRWRAEGTLAARIGPPGLAWDTLARQLRITETARRSFARLDDADRRWVEAYTDGVNAGLPQGRQTPETDDLRALPGVHPPDEPWPAWMPLAILHVNHVLFTGFPNVLWRAHVARTLGPHHPRTPVEELVDTLSGVDPRSGGSNAWALAGSRTATGAPILAGDPHRLLELPGTYQQVRLACPEYDVVGLAFPGVPGIAHFGHTGTAAWGVTNAVAHHVDVLVEHLRDDGGAWRAAGPDGDEPVESGVEQVHVRQTPHETTEAHETVDVPWGRTRRSLLLDLPPTPTAHRATGVHLPAHTRADLGVGALRALLRARTARDVVDAFAAWVDPVNRVLAADRNTVLSATVGHVPDLDRTERRLPRDARTARAAESLPNAPAVRVTTHAVDANQRPHAADDHGFAYPPPHRTRRITALLREPDAPTTAEDQHRIHADTEQPDAHDLLDRLAAVPDTLLDHPAARARQQLLAWDRRMTTDSTDATLYATWRTAVVTRLADHPALAPLTEPHPHTSVLDPWFALPARLRTALPTLLDAPWLDLDVPQTLADALTDAAAAPPAPWGTQHALVPVHLHHDAHLDPPPTPPTALAGDSECVLATASVPGAAHVVSGPVARWVWDLDDRSRSRWAVPFGAAGDPRSRHHVDQLSTWAAGRTTRIEFPDLQEQP</sequence>
<dbReference type="InterPro" id="IPR029055">
    <property type="entry name" value="Ntn_hydrolases_N"/>
</dbReference>
<dbReference type="EMBL" id="LT629776">
    <property type="protein sequence ID" value="SDS53227.1"/>
    <property type="molecule type" value="Genomic_DNA"/>
</dbReference>
<dbReference type="PANTHER" id="PTHR34218:SF4">
    <property type="entry name" value="ACYL-HOMOSERINE LACTONE ACYLASE QUIP"/>
    <property type="match status" value="1"/>
</dbReference>
<evidence type="ECO:0000313" key="7">
    <source>
        <dbReference type="Proteomes" id="UP000185663"/>
    </source>
</evidence>
<dbReference type="RefSeq" id="WP_083372268.1">
    <property type="nucleotide sequence ID" value="NZ_LT629776.1"/>
</dbReference>
<comment type="cofactor">
    <cofactor evidence="5">
        <name>Ca(2+)</name>
        <dbReference type="ChEBI" id="CHEBI:29108"/>
    </cofactor>
    <text evidence="5">Binds 1 Ca(2+) ion per dimer.</text>
</comment>
<dbReference type="SUPFAM" id="SSF56235">
    <property type="entry name" value="N-terminal nucleophile aminohydrolases (Ntn hydrolases)"/>
    <property type="match status" value="1"/>
</dbReference>
<dbReference type="Gene3D" id="2.30.120.10">
    <property type="match status" value="1"/>
</dbReference>
<dbReference type="Pfam" id="PF01804">
    <property type="entry name" value="Penicil_amidase"/>
    <property type="match status" value="1"/>
</dbReference>
<organism evidence="6 7">
    <name type="scientific">Paraoerskovia marina</name>
    <dbReference type="NCBI Taxonomy" id="545619"/>
    <lineage>
        <taxon>Bacteria</taxon>
        <taxon>Bacillati</taxon>
        <taxon>Actinomycetota</taxon>
        <taxon>Actinomycetes</taxon>
        <taxon>Micrococcales</taxon>
        <taxon>Cellulomonadaceae</taxon>
        <taxon>Paraoerskovia</taxon>
    </lineage>
</organism>
<dbReference type="PANTHER" id="PTHR34218">
    <property type="entry name" value="PEPTIDASE S45 PENICILLIN AMIDASE"/>
    <property type="match status" value="1"/>
</dbReference>
<dbReference type="eggNOG" id="COG2366">
    <property type="taxonomic scope" value="Bacteria"/>
</dbReference>
<dbReference type="GO" id="GO:0016811">
    <property type="term" value="F:hydrolase activity, acting on carbon-nitrogen (but not peptide) bonds, in linear amides"/>
    <property type="evidence" value="ECO:0007669"/>
    <property type="project" value="InterPro"/>
</dbReference>
<dbReference type="AlphaFoldDB" id="A0A1H1SYV9"/>
<evidence type="ECO:0000313" key="6">
    <source>
        <dbReference type="EMBL" id="SDS53227.1"/>
    </source>
</evidence>
<name>A0A1H1SYV9_9CELL</name>
<dbReference type="Gene3D" id="3.60.20.10">
    <property type="entry name" value="Glutamine Phosphoribosylpyrophosphate, subunit 1, domain 1"/>
    <property type="match status" value="1"/>
</dbReference>
<keyword evidence="5" id="KW-0479">Metal-binding</keyword>